<keyword evidence="4" id="KW-0479">Metal-binding</keyword>
<dbReference type="InterPro" id="IPR002792">
    <property type="entry name" value="TRAM_dom"/>
</dbReference>
<dbReference type="PROSITE" id="PS01278">
    <property type="entry name" value="MTTASE_RADICAL"/>
    <property type="match status" value="1"/>
</dbReference>
<evidence type="ECO:0000256" key="4">
    <source>
        <dbReference type="ARBA" id="ARBA00022723"/>
    </source>
</evidence>
<dbReference type="InterPro" id="IPR058240">
    <property type="entry name" value="rSAM_sf"/>
</dbReference>
<dbReference type="PROSITE" id="PS51449">
    <property type="entry name" value="MTTASE_N"/>
    <property type="match status" value="1"/>
</dbReference>
<keyword evidence="6" id="KW-0411">Iron-sulfur</keyword>
<dbReference type="PANTHER" id="PTHR43020">
    <property type="entry name" value="CDK5 REGULATORY SUBUNIT-ASSOCIATED PROTEIN 1"/>
    <property type="match status" value="1"/>
</dbReference>
<evidence type="ECO:0000259" key="8">
    <source>
        <dbReference type="PROSITE" id="PS51449"/>
    </source>
</evidence>
<dbReference type="HAMAP" id="MF_01864">
    <property type="entry name" value="tRNA_metthiotr_MiaB"/>
    <property type="match status" value="1"/>
</dbReference>
<evidence type="ECO:0008006" key="11">
    <source>
        <dbReference type="Google" id="ProtNLM"/>
    </source>
</evidence>
<dbReference type="NCBIfam" id="TIGR00089">
    <property type="entry name" value="MiaB/RimO family radical SAM methylthiotransferase"/>
    <property type="match status" value="1"/>
</dbReference>
<dbReference type="SFLD" id="SFLDS00029">
    <property type="entry name" value="Radical_SAM"/>
    <property type="match status" value="1"/>
</dbReference>
<dbReference type="GO" id="GO:0051539">
    <property type="term" value="F:4 iron, 4 sulfur cluster binding"/>
    <property type="evidence" value="ECO:0007669"/>
    <property type="project" value="UniProtKB-KW"/>
</dbReference>
<dbReference type="Gene3D" id="3.80.30.20">
    <property type="entry name" value="tm_1862 like domain"/>
    <property type="match status" value="1"/>
</dbReference>
<dbReference type="SUPFAM" id="SSF102114">
    <property type="entry name" value="Radical SAM enzymes"/>
    <property type="match status" value="1"/>
</dbReference>
<dbReference type="FunFam" id="3.80.30.20:FF:000001">
    <property type="entry name" value="tRNA-2-methylthio-N(6)-dimethylallyladenosine synthase 2"/>
    <property type="match status" value="1"/>
</dbReference>
<dbReference type="GO" id="GO:0035597">
    <property type="term" value="F:tRNA-2-methylthio-N(6)-dimethylallyladenosine(37) synthase activity"/>
    <property type="evidence" value="ECO:0007669"/>
    <property type="project" value="TreeGrafter"/>
</dbReference>
<evidence type="ECO:0000256" key="1">
    <source>
        <dbReference type="ARBA" id="ARBA00001966"/>
    </source>
</evidence>
<dbReference type="Gene3D" id="3.40.50.12160">
    <property type="entry name" value="Methylthiotransferase, N-terminal domain"/>
    <property type="match status" value="1"/>
</dbReference>
<evidence type="ECO:0000259" key="7">
    <source>
        <dbReference type="PROSITE" id="PS50926"/>
    </source>
</evidence>
<evidence type="ECO:0000256" key="3">
    <source>
        <dbReference type="ARBA" id="ARBA00022691"/>
    </source>
</evidence>
<dbReference type="InterPro" id="IPR005839">
    <property type="entry name" value="Methylthiotransferase"/>
</dbReference>
<dbReference type="AlphaFoldDB" id="A0A381QYE1"/>
<dbReference type="NCBIfam" id="TIGR01574">
    <property type="entry name" value="miaB-methiolase"/>
    <property type="match status" value="1"/>
</dbReference>
<dbReference type="PROSITE" id="PS50926">
    <property type="entry name" value="TRAM"/>
    <property type="match status" value="1"/>
</dbReference>
<dbReference type="CDD" id="cd01335">
    <property type="entry name" value="Radical_SAM"/>
    <property type="match status" value="1"/>
</dbReference>
<evidence type="ECO:0000259" key="9">
    <source>
        <dbReference type="PROSITE" id="PS51918"/>
    </source>
</evidence>
<dbReference type="FunFam" id="3.40.50.12160:FF:000003">
    <property type="entry name" value="CDK5 regulatory subunit-associated protein 1"/>
    <property type="match status" value="1"/>
</dbReference>
<comment type="cofactor">
    <cofactor evidence="1">
        <name>[4Fe-4S] cluster</name>
        <dbReference type="ChEBI" id="CHEBI:49883"/>
    </cofactor>
</comment>
<keyword evidence="2" id="KW-0004">4Fe-4S</keyword>
<keyword evidence="3" id="KW-0949">S-adenosyl-L-methionine</keyword>
<dbReference type="InterPro" id="IPR006638">
    <property type="entry name" value="Elp3/MiaA/NifB-like_rSAM"/>
</dbReference>
<evidence type="ECO:0000256" key="2">
    <source>
        <dbReference type="ARBA" id="ARBA00022485"/>
    </source>
</evidence>
<dbReference type="Pfam" id="PF04055">
    <property type="entry name" value="Radical_SAM"/>
    <property type="match status" value="1"/>
</dbReference>
<dbReference type="Pfam" id="PF01938">
    <property type="entry name" value="TRAM"/>
    <property type="match status" value="1"/>
</dbReference>
<dbReference type="PROSITE" id="PS51918">
    <property type="entry name" value="RADICAL_SAM"/>
    <property type="match status" value="1"/>
</dbReference>
<dbReference type="Pfam" id="PF00919">
    <property type="entry name" value="UPF0004"/>
    <property type="match status" value="1"/>
</dbReference>
<name>A0A381QYE1_9ZZZZ</name>
<dbReference type="InterPro" id="IPR013848">
    <property type="entry name" value="Methylthiotransferase_N"/>
</dbReference>
<dbReference type="SMART" id="SM00729">
    <property type="entry name" value="Elp3"/>
    <property type="match status" value="1"/>
</dbReference>
<dbReference type="SFLD" id="SFLDG01061">
    <property type="entry name" value="methylthiotransferase"/>
    <property type="match status" value="1"/>
</dbReference>
<dbReference type="InterPro" id="IPR020612">
    <property type="entry name" value="Methylthiotransferase_CS"/>
</dbReference>
<keyword evidence="5" id="KW-0408">Iron</keyword>
<feature type="domain" description="TRAM" evidence="7">
    <location>
        <begin position="408"/>
        <end position="471"/>
    </location>
</feature>
<dbReference type="SFLD" id="SFLDF00273">
    <property type="entry name" value="(dimethylallyl)adenosine_tRNA"/>
    <property type="match status" value="1"/>
</dbReference>
<sequence>MLEDNPCCSPHCNDSLPAAEPWKGGGTFWIHTYGCQMNVHDSEIYAGQLRRLGLEPAETPAQADVVLLNTCSVREKAEEKLFSELGRLRRLRELDTARQQAGKEPVRIGVTGCIAQQRGEQIIERESSVDFVLGTRAIRALPSVLDSLTDGQEAQVITEDFIDFDASDADRLDRVRAFVTIMEGCNNYCSFCIVPSTRGLEVYRSADEIIDEVRGLSIRGYREVTLLGQNVNSWTDKSTGLDFPGLLRRLDEKLAGDIAGVERIRFLTSHPKDLSPALIEEMGRCSKIAKHLHLPVQSGSDRILREMNRHYTRQDYLQIVERLRDVVEGVGLSTDLIVGFPGETDKDFEATLEFVNEVGYDSSYSFEYSPRPDTAALAYMNALPAKTKRQRLVELQELQRRIQTRKNRAWEGRTVEVLVDGFSRKTEDDVSGRTSSNQIVNFRGNRELIGTLVDVEIIRSGAHSLYGEVRSDSR</sequence>
<dbReference type="SFLD" id="SFLDG01082">
    <property type="entry name" value="B12-binding_domain_containing"/>
    <property type="match status" value="1"/>
</dbReference>
<protein>
    <recommendedName>
        <fullName evidence="11">TRAM domain-containing protein</fullName>
    </recommendedName>
</protein>
<dbReference type="EMBL" id="UINC01001519">
    <property type="protein sequence ID" value="SUZ82717.1"/>
    <property type="molecule type" value="Genomic_DNA"/>
</dbReference>
<gene>
    <name evidence="10" type="ORF">METZ01_LOCUS35571</name>
</gene>
<dbReference type="PANTHER" id="PTHR43020:SF2">
    <property type="entry name" value="MITOCHONDRIAL TRNA METHYLTHIOTRANSFERASE CDK5RAP1"/>
    <property type="match status" value="1"/>
</dbReference>
<dbReference type="InterPro" id="IPR038135">
    <property type="entry name" value="Methylthiotransferase_N_sf"/>
</dbReference>
<accession>A0A381QYE1</accession>
<feature type="domain" description="MTTase N-terminal" evidence="8">
    <location>
        <begin position="26"/>
        <end position="150"/>
    </location>
</feature>
<dbReference type="GO" id="GO:0046872">
    <property type="term" value="F:metal ion binding"/>
    <property type="evidence" value="ECO:0007669"/>
    <property type="project" value="UniProtKB-KW"/>
</dbReference>
<dbReference type="InterPro" id="IPR023404">
    <property type="entry name" value="rSAM_horseshoe"/>
</dbReference>
<evidence type="ECO:0000256" key="5">
    <source>
        <dbReference type="ARBA" id="ARBA00023004"/>
    </source>
</evidence>
<organism evidence="10">
    <name type="scientific">marine metagenome</name>
    <dbReference type="NCBI Taxonomy" id="408172"/>
    <lineage>
        <taxon>unclassified sequences</taxon>
        <taxon>metagenomes</taxon>
        <taxon>ecological metagenomes</taxon>
    </lineage>
</organism>
<dbReference type="GO" id="GO:0005829">
    <property type="term" value="C:cytosol"/>
    <property type="evidence" value="ECO:0007669"/>
    <property type="project" value="TreeGrafter"/>
</dbReference>
<evidence type="ECO:0000256" key="6">
    <source>
        <dbReference type="ARBA" id="ARBA00023014"/>
    </source>
</evidence>
<dbReference type="InterPro" id="IPR006463">
    <property type="entry name" value="MiaB_methiolase"/>
</dbReference>
<feature type="domain" description="Radical SAM core" evidence="9">
    <location>
        <begin position="171"/>
        <end position="405"/>
    </location>
</feature>
<dbReference type="InterPro" id="IPR007197">
    <property type="entry name" value="rSAM"/>
</dbReference>
<proteinExistence type="inferred from homology"/>
<reference evidence="10" key="1">
    <citation type="submission" date="2018-05" db="EMBL/GenBank/DDBJ databases">
        <authorList>
            <person name="Lanie J.A."/>
            <person name="Ng W.-L."/>
            <person name="Kazmierczak K.M."/>
            <person name="Andrzejewski T.M."/>
            <person name="Davidsen T.M."/>
            <person name="Wayne K.J."/>
            <person name="Tettelin H."/>
            <person name="Glass J.I."/>
            <person name="Rusch D."/>
            <person name="Podicherti R."/>
            <person name="Tsui H.-C.T."/>
            <person name="Winkler M.E."/>
        </authorList>
    </citation>
    <scope>NUCLEOTIDE SEQUENCE</scope>
</reference>
<evidence type="ECO:0000313" key="10">
    <source>
        <dbReference type="EMBL" id="SUZ82717.1"/>
    </source>
</evidence>